<keyword evidence="4 5" id="KW-0472">Membrane</keyword>
<evidence type="ECO:0000256" key="3">
    <source>
        <dbReference type="ARBA" id="ARBA00022989"/>
    </source>
</evidence>
<feature type="transmembrane region" description="Helical" evidence="5">
    <location>
        <begin position="52"/>
        <end position="75"/>
    </location>
</feature>
<sequence length="201" mass="22035">MLSHSRGFFMLILVLGLLFFTLVHLTRTIAPGFRDSMVARLSLNGWKSLFSVLSLLGIAIIAYGYSIAPIVNVWFPPAGMTHLTLTLMVIAMICLVASLLPAGHIAAKTKHPMVLSVKIWALAHLLSNGDLRSILLFGWLLAWGVILRISLKRRERAGLLVRAPFVSAKYDVYAVVIGLVAYVAILLKLHEVLIGVSPLPM</sequence>
<proteinExistence type="predicted"/>
<evidence type="ECO:0000256" key="4">
    <source>
        <dbReference type="ARBA" id="ARBA00023136"/>
    </source>
</evidence>
<dbReference type="HOGENOM" id="CLU_104582_1_0_5"/>
<dbReference type="Pfam" id="PF07298">
    <property type="entry name" value="NnrU"/>
    <property type="match status" value="1"/>
</dbReference>
<dbReference type="eggNOG" id="COG4094">
    <property type="taxonomic scope" value="Bacteria"/>
</dbReference>
<evidence type="ECO:0000256" key="5">
    <source>
        <dbReference type="SAM" id="Phobius"/>
    </source>
</evidence>
<gene>
    <name evidence="7" type="ordered locus">Avi_3305</name>
</gene>
<keyword evidence="2 5" id="KW-0812">Transmembrane</keyword>
<dbReference type="Proteomes" id="UP000001596">
    <property type="component" value="Chromosome 1"/>
</dbReference>
<accession>B9JZQ7</accession>
<dbReference type="GO" id="GO:0016020">
    <property type="term" value="C:membrane"/>
    <property type="evidence" value="ECO:0007669"/>
    <property type="project" value="UniProtKB-SubCell"/>
</dbReference>
<feature type="transmembrane region" description="Helical" evidence="5">
    <location>
        <begin position="134"/>
        <end position="151"/>
    </location>
</feature>
<dbReference type="AlphaFoldDB" id="B9JZQ7"/>
<dbReference type="EMBL" id="CP000633">
    <property type="protein sequence ID" value="ACM37367.1"/>
    <property type="molecule type" value="Genomic_DNA"/>
</dbReference>
<protein>
    <recommendedName>
        <fullName evidence="6">NnrU domain-containing protein</fullName>
    </recommendedName>
</protein>
<keyword evidence="3 5" id="KW-1133">Transmembrane helix</keyword>
<feature type="domain" description="NnrU" evidence="6">
    <location>
        <begin position="12"/>
        <end position="198"/>
    </location>
</feature>
<organism evidence="7 8">
    <name type="scientific">Allorhizobium ampelinum (strain ATCC BAA-846 / DSM 112012 / S4)</name>
    <name type="common">Agrobacterium vitis (strain S4)</name>
    <dbReference type="NCBI Taxonomy" id="311402"/>
    <lineage>
        <taxon>Bacteria</taxon>
        <taxon>Pseudomonadati</taxon>
        <taxon>Pseudomonadota</taxon>
        <taxon>Alphaproteobacteria</taxon>
        <taxon>Hyphomicrobiales</taxon>
        <taxon>Rhizobiaceae</taxon>
        <taxon>Rhizobium/Agrobacterium group</taxon>
        <taxon>Allorhizobium</taxon>
        <taxon>Allorhizobium ampelinum</taxon>
    </lineage>
</organism>
<dbReference type="InterPro" id="IPR009915">
    <property type="entry name" value="NnrU_dom"/>
</dbReference>
<evidence type="ECO:0000313" key="8">
    <source>
        <dbReference type="Proteomes" id="UP000001596"/>
    </source>
</evidence>
<feature type="transmembrane region" description="Helical" evidence="5">
    <location>
        <begin position="87"/>
        <end position="107"/>
    </location>
</feature>
<comment type="subcellular location">
    <subcellularLocation>
        <location evidence="1">Membrane</location>
        <topology evidence="1">Multi-pass membrane protein</topology>
    </subcellularLocation>
</comment>
<name>B9JZQ7_ALLAM</name>
<keyword evidence="8" id="KW-1185">Reference proteome</keyword>
<dbReference type="STRING" id="311402.Avi_3305"/>
<evidence type="ECO:0000256" key="2">
    <source>
        <dbReference type="ARBA" id="ARBA00022692"/>
    </source>
</evidence>
<reference evidence="7 8" key="1">
    <citation type="journal article" date="2009" name="J. Bacteriol.">
        <title>Genome sequences of three Agrobacterium biovars help elucidate the evolution of multichromosome genomes in bacteria.</title>
        <authorList>
            <person name="Slater S.C."/>
            <person name="Goldman B.S."/>
            <person name="Goodner B."/>
            <person name="Setubal J.C."/>
            <person name="Farrand S.K."/>
            <person name="Nester E.W."/>
            <person name="Burr T.J."/>
            <person name="Banta L."/>
            <person name="Dickerman A.W."/>
            <person name="Paulsen I."/>
            <person name="Otten L."/>
            <person name="Suen G."/>
            <person name="Welch R."/>
            <person name="Almeida N.F."/>
            <person name="Arnold F."/>
            <person name="Burton O.T."/>
            <person name="Du Z."/>
            <person name="Ewing A."/>
            <person name="Godsy E."/>
            <person name="Heisel S."/>
            <person name="Houmiel K.L."/>
            <person name="Jhaveri J."/>
            <person name="Lu J."/>
            <person name="Miller N.M."/>
            <person name="Norton S."/>
            <person name="Chen Q."/>
            <person name="Phoolcharoen W."/>
            <person name="Ohlin V."/>
            <person name="Ondrusek D."/>
            <person name="Pride N."/>
            <person name="Stricklin S.L."/>
            <person name="Sun J."/>
            <person name="Wheeler C."/>
            <person name="Wilson L."/>
            <person name="Zhu H."/>
            <person name="Wood D.W."/>
        </authorList>
    </citation>
    <scope>NUCLEOTIDE SEQUENCE [LARGE SCALE GENOMIC DNA]</scope>
    <source>
        <strain evidence="8">S4 / ATCC BAA-846</strain>
    </source>
</reference>
<evidence type="ECO:0000259" key="6">
    <source>
        <dbReference type="Pfam" id="PF07298"/>
    </source>
</evidence>
<dbReference type="KEGG" id="avi:Avi_3305"/>
<feature type="transmembrane region" description="Helical" evidence="5">
    <location>
        <begin position="172"/>
        <end position="196"/>
    </location>
</feature>
<evidence type="ECO:0000256" key="1">
    <source>
        <dbReference type="ARBA" id="ARBA00004141"/>
    </source>
</evidence>
<evidence type="ECO:0000313" key="7">
    <source>
        <dbReference type="EMBL" id="ACM37367.1"/>
    </source>
</evidence>